<dbReference type="InterPro" id="IPR053142">
    <property type="entry name" value="PchR_regulatory_protein"/>
</dbReference>
<dbReference type="InterPro" id="IPR018060">
    <property type="entry name" value="HTH_AraC"/>
</dbReference>
<dbReference type="SMART" id="SM00342">
    <property type="entry name" value="HTH_ARAC"/>
    <property type="match status" value="1"/>
</dbReference>
<dbReference type="RefSeq" id="WP_130487194.1">
    <property type="nucleotide sequence ID" value="NZ_CBCSEB010000006.1"/>
</dbReference>
<keyword evidence="2" id="KW-0804">Transcription</keyword>
<dbReference type="Pfam" id="PF12833">
    <property type="entry name" value="HTH_18"/>
    <property type="match status" value="1"/>
</dbReference>
<dbReference type="SUPFAM" id="SSF46689">
    <property type="entry name" value="Homeodomain-like"/>
    <property type="match status" value="1"/>
</dbReference>
<evidence type="ECO:0000313" key="4">
    <source>
        <dbReference type="EMBL" id="RZS69567.1"/>
    </source>
</evidence>
<dbReference type="AlphaFoldDB" id="A0A4Q7MNB0"/>
<evidence type="ECO:0000313" key="5">
    <source>
        <dbReference type="Proteomes" id="UP000292039"/>
    </source>
</evidence>
<keyword evidence="1" id="KW-0805">Transcription regulation</keyword>
<dbReference type="InterPro" id="IPR009057">
    <property type="entry name" value="Homeodomain-like_sf"/>
</dbReference>
<evidence type="ECO:0000259" key="3">
    <source>
        <dbReference type="PROSITE" id="PS01124"/>
    </source>
</evidence>
<protein>
    <submittedName>
        <fullName evidence="4">AraC-like DNA-binding protein</fullName>
    </submittedName>
</protein>
<gene>
    <name evidence="4" type="ORF">EV679_2169</name>
</gene>
<reference evidence="4 5" key="1">
    <citation type="submission" date="2019-02" db="EMBL/GenBank/DDBJ databases">
        <title>Genomic Encyclopedia of Type Strains, Phase IV (KMG-IV): sequencing the most valuable type-strain genomes for metagenomic binning, comparative biology and taxonomic classification.</title>
        <authorList>
            <person name="Goeker M."/>
        </authorList>
    </citation>
    <scope>NUCLEOTIDE SEQUENCE [LARGE SCALE GENOMIC DNA]</scope>
    <source>
        <strain evidence="4 5">DSM 16618</strain>
    </source>
</reference>
<feature type="domain" description="HTH araC/xylS-type" evidence="3">
    <location>
        <begin position="193"/>
        <end position="290"/>
    </location>
</feature>
<dbReference type="Proteomes" id="UP000292039">
    <property type="component" value="Unassembled WGS sequence"/>
</dbReference>
<sequence length="294" mass="32953">MHKESTYSFIELERGLSIGTLRYRPDAKPQHLDQNPDQDNDRLLLISLSVQGLSRHSSAQQTGHEYRSADDAIISTRISTSSEGLGFACSPIHKLRIVARESLIERYMGYERCHQLFSSAPLANGLSCRAGTPPAMSHACTLIALARFNLDPRTPLNLHIHALSLLQEQLNLFAPAHNSLPLPFTSPDIRYVEEARLLMQNNLQAALPLEELASQVGVGKRRLRTLMSYFYGKTPGQLLLELRMNRALRLIEANTPTHEIAWQLGYRGVRSFATVFTSYHGVTPESVQRLQVNA</sequence>
<comment type="caution">
    <text evidence="4">The sequence shown here is derived from an EMBL/GenBank/DDBJ whole genome shotgun (WGS) entry which is preliminary data.</text>
</comment>
<proteinExistence type="predicted"/>
<accession>A0A4Q7MNB0</accession>
<dbReference type="EMBL" id="SGWZ01000003">
    <property type="protein sequence ID" value="RZS69567.1"/>
    <property type="molecule type" value="Genomic_DNA"/>
</dbReference>
<keyword evidence="4" id="KW-0238">DNA-binding</keyword>
<evidence type="ECO:0000256" key="1">
    <source>
        <dbReference type="ARBA" id="ARBA00023015"/>
    </source>
</evidence>
<name>A0A4Q7MNB0_9BURK</name>
<dbReference type="GO" id="GO:0003700">
    <property type="term" value="F:DNA-binding transcription factor activity"/>
    <property type="evidence" value="ECO:0007669"/>
    <property type="project" value="InterPro"/>
</dbReference>
<evidence type="ECO:0000256" key="2">
    <source>
        <dbReference type="ARBA" id="ARBA00023163"/>
    </source>
</evidence>
<dbReference type="Gene3D" id="1.10.10.60">
    <property type="entry name" value="Homeodomain-like"/>
    <property type="match status" value="1"/>
</dbReference>
<dbReference type="PANTHER" id="PTHR47893">
    <property type="entry name" value="REGULATORY PROTEIN PCHR"/>
    <property type="match status" value="1"/>
</dbReference>
<dbReference type="PANTHER" id="PTHR47893:SF1">
    <property type="entry name" value="REGULATORY PROTEIN PCHR"/>
    <property type="match status" value="1"/>
</dbReference>
<organism evidence="4 5">
    <name type="scientific">Kerstersia gyiorum</name>
    <dbReference type="NCBI Taxonomy" id="206506"/>
    <lineage>
        <taxon>Bacteria</taxon>
        <taxon>Pseudomonadati</taxon>
        <taxon>Pseudomonadota</taxon>
        <taxon>Betaproteobacteria</taxon>
        <taxon>Burkholderiales</taxon>
        <taxon>Alcaligenaceae</taxon>
        <taxon>Kerstersia</taxon>
    </lineage>
</organism>
<dbReference type="PROSITE" id="PS01124">
    <property type="entry name" value="HTH_ARAC_FAMILY_2"/>
    <property type="match status" value="1"/>
</dbReference>
<dbReference type="GO" id="GO:0043565">
    <property type="term" value="F:sequence-specific DNA binding"/>
    <property type="evidence" value="ECO:0007669"/>
    <property type="project" value="InterPro"/>
</dbReference>